<comment type="caution">
    <text evidence="2">The sequence shown here is derived from an EMBL/GenBank/DDBJ whole genome shotgun (WGS) entry which is preliminary data.</text>
</comment>
<keyword evidence="1" id="KW-0732">Signal</keyword>
<proteinExistence type="predicted"/>
<evidence type="ECO:0000256" key="1">
    <source>
        <dbReference type="SAM" id="SignalP"/>
    </source>
</evidence>
<feature type="chain" id="PRO_5040273430" evidence="1">
    <location>
        <begin position="21"/>
        <end position="66"/>
    </location>
</feature>
<reference evidence="2 3" key="1">
    <citation type="submission" date="2021-08" db="EMBL/GenBank/DDBJ databases">
        <title>Draft Genome Sequence of Phanerochaete sordida strain YK-624.</title>
        <authorList>
            <person name="Mori T."/>
            <person name="Dohra H."/>
            <person name="Suzuki T."/>
            <person name="Kawagishi H."/>
            <person name="Hirai H."/>
        </authorList>
    </citation>
    <scope>NUCLEOTIDE SEQUENCE [LARGE SCALE GENOMIC DNA]</scope>
    <source>
        <strain evidence="2 3">YK-624</strain>
    </source>
</reference>
<sequence>MQLSKLFACSAALLATFVHAAPTPVGAQGIVLRPQSDASILKARADILKNAAHVKIKETEEKVHSS</sequence>
<evidence type="ECO:0000313" key="2">
    <source>
        <dbReference type="EMBL" id="GJE84001.1"/>
    </source>
</evidence>
<gene>
    <name evidence="2" type="ORF">PsYK624_000750</name>
</gene>
<name>A0A9P3FWR4_9APHY</name>
<dbReference type="Proteomes" id="UP000703269">
    <property type="component" value="Unassembled WGS sequence"/>
</dbReference>
<evidence type="ECO:0000313" key="3">
    <source>
        <dbReference type="Proteomes" id="UP000703269"/>
    </source>
</evidence>
<feature type="signal peptide" evidence="1">
    <location>
        <begin position="1"/>
        <end position="20"/>
    </location>
</feature>
<protein>
    <submittedName>
        <fullName evidence="2">Uncharacterized protein</fullName>
    </submittedName>
</protein>
<dbReference type="AlphaFoldDB" id="A0A9P3FWR4"/>
<keyword evidence="3" id="KW-1185">Reference proteome</keyword>
<dbReference type="EMBL" id="BPQB01000001">
    <property type="protein sequence ID" value="GJE84001.1"/>
    <property type="molecule type" value="Genomic_DNA"/>
</dbReference>
<organism evidence="2 3">
    <name type="scientific">Phanerochaete sordida</name>
    <dbReference type="NCBI Taxonomy" id="48140"/>
    <lineage>
        <taxon>Eukaryota</taxon>
        <taxon>Fungi</taxon>
        <taxon>Dikarya</taxon>
        <taxon>Basidiomycota</taxon>
        <taxon>Agaricomycotina</taxon>
        <taxon>Agaricomycetes</taxon>
        <taxon>Polyporales</taxon>
        <taxon>Phanerochaetaceae</taxon>
        <taxon>Phanerochaete</taxon>
    </lineage>
</organism>
<accession>A0A9P3FWR4</accession>